<reference evidence="11" key="1">
    <citation type="journal article" date="2019" name="Int. J. Syst. Evol. Microbiol.">
        <title>The Global Catalogue of Microorganisms (GCM) 10K type strain sequencing project: providing services to taxonomists for standard genome sequencing and annotation.</title>
        <authorList>
            <consortium name="The Broad Institute Genomics Platform"/>
            <consortium name="The Broad Institute Genome Sequencing Center for Infectious Disease"/>
            <person name="Wu L."/>
            <person name="Ma J."/>
        </authorList>
    </citation>
    <scope>NUCLEOTIDE SEQUENCE [LARGE SCALE GENOMIC DNA]</scope>
    <source>
        <strain evidence="11">JCM 4816</strain>
    </source>
</reference>
<proteinExistence type="inferred from homology"/>
<evidence type="ECO:0000256" key="4">
    <source>
        <dbReference type="ARBA" id="ARBA00022723"/>
    </source>
</evidence>
<dbReference type="PROSITE" id="PS51462">
    <property type="entry name" value="NUDIX"/>
    <property type="match status" value="1"/>
</dbReference>
<comment type="caution">
    <text evidence="10">The sequence shown here is derived from an EMBL/GenBank/DDBJ whole genome shotgun (WGS) entry which is preliminary data.</text>
</comment>
<dbReference type="InterPro" id="IPR020084">
    <property type="entry name" value="NUDIX_hydrolase_CS"/>
</dbReference>
<protein>
    <recommendedName>
        <fullName evidence="3">NAD(+) diphosphatase</fullName>
        <ecNumber evidence="3">3.6.1.22</ecNumber>
    </recommendedName>
</protein>
<dbReference type="InterPro" id="IPR015797">
    <property type="entry name" value="NUDIX_hydrolase-like_dom_sf"/>
</dbReference>
<gene>
    <name evidence="10" type="primary">nudC</name>
    <name evidence="10" type="ORF">ACFP3V_14885</name>
</gene>
<evidence type="ECO:0000259" key="9">
    <source>
        <dbReference type="PROSITE" id="PS51462"/>
    </source>
</evidence>
<keyword evidence="5 8" id="KW-0378">Hydrolase</keyword>
<dbReference type="InterPro" id="IPR015376">
    <property type="entry name" value="Znr_NADH_PPase"/>
</dbReference>
<keyword evidence="7" id="KW-0520">NAD</keyword>
<dbReference type="InterPro" id="IPR050241">
    <property type="entry name" value="NAD-cap_RNA_hydrolase_NudC"/>
</dbReference>
<evidence type="ECO:0000256" key="1">
    <source>
        <dbReference type="ARBA" id="ARBA00001946"/>
    </source>
</evidence>
<keyword evidence="11" id="KW-1185">Reference proteome</keyword>
<name>A0ABW1G4C7_9ACTN</name>
<dbReference type="Proteomes" id="UP001596174">
    <property type="component" value="Unassembled WGS sequence"/>
</dbReference>
<dbReference type="InterPro" id="IPR000086">
    <property type="entry name" value="NUDIX_hydrolase_dom"/>
</dbReference>
<dbReference type="RefSeq" id="WP_380583490.1">
    <property type="nucleotide sequence ID" value="NZ_JBHSQJ010000059.1"/>
</dbReference>
<dbReference type="PANTHER" id="PTHR42904:SF8">
    <property type="entry name" value="NAD(+) DIPHOSPHATASE"/>
    <property type="match status" value="1"/>
</dbReference>
<dbReference type="CDD" id="cd03429">
    <property type="entry name" value="NUDIX_NADH_pyrophosphatase_Nudt13"/>
    <property type="match status" value="1"/>
</dbReference>
<dbReference type="PANTHER" id="PTHR42904">
    <property type="entry name" value="NUDIX HYDROLASE, NUDC SUBFAMILY"/>
    <property type="match status" value="1"/>
</dbReference>
<evidence type="ECO:0000256" key="7">
    <source>
        <dbReference type="ARBA" id="ARBA00023027"/>
    </source>
</evidence>
<dbReference type="InterPro" id="IPR049734">
    <property type="entry name" value="NudC-like_C"/>
</dbReference>
<dbReference type="PROSITE" id="PS00893">
    <property type="entry name" value="NUDIX_BOX"/>
    <property type="match status" value="1"/>
</dbReference>
<dbReference type="EC" id="3.6.1.22" evidence="3"/>
<accession>A0ABW1G4C7</accession>
<dbReference type="SUPFAM" id="SSF55811">
    <property type="entry name" value="Nudix"/>
    <property type="match status" value="1"/>
</dbReference>
<dbReference type="Pfam" id="PF00293">
    <property type="entry name" value="NUDIX"/>
    <property type="match status" value="1"/>
</dbReference>
<dbReference type="Gene3D" id="3.90.79.10">
    <property type="entry name" value="Nucleoside Triphosphate Pyrophosphohydrolase"/>
    <property type="match status" value="1"/>
</dbReference>
<keyword evidence="4" id="KW-0479">Metal-binding</keyword>
<dbReference type="Pfam" id="PF09297">
    <property type="entry name" value="Zn_ribbon_NUD"/>
    <property type="match status" value="1"/>
</dbReference>
<dbReference type="GO" id="GO:0016787">
    <property type="term" value="F:hydrolase activity"/>
    <property type="evidence" value="ECO:0007669"/>
    <property type="project" value="UniProtKB-KW"/>
</dbReference>
<evidence type="ECO:0000256" key="5">
    <source>
        <dbReference type="ARBA" id="ARBA00022801"/>
    </source>
</evidence>
<organism evidence="10 11">
    <name type="scientific">Streptacidiphilus monticola</name>
    <dbReference type="NCBI Taxonomy" id="2161674"/>
    <lineage>
        <taxon>Bacteria</taxon>
        <taxon>Bacillati</taxon>
        <taxon>Actinomycetota</taxon>
        <taxon>Actinomycetes</taxon>
        <taxon>Kitasatosporales</taxon>
        <taxon>Streptomycetaceae</taxon>
        <taxon>Streptacidiphilus</taxon>
    </lineage>
</organism>
<dbReference type="Gene3D" id="3.90.79.20">
    <property type="match status" value="1"/>
</dbReference>
<comment type="similarity">
    <text evidence="2 8">Belongs to the Nudix hydrolase family.</text>
</comment>
<evidence type="ECO:0000313" key="11">
    <source>
        <dbReference type="Proteomes" id="UP001596174"/>
    </source>
</evidence>
<feature type="domain" description="Nudix hydrolase" evidence="9">
    <location>
        <begin position="167"/>
        <end position="301"/>
    </location>
</feature>
<evidence type="ECO:0000256" key="2">
    <source>
        <dbReference type="ARBA" id="ARBA00005582"/>
    </source>
</evidence>
<evidence type="ECO:0000256" key="6">
    <source>
        <dbReference type="ARBA" id="ARBA00022842"/>
    </source>
</evidence>
<dbReference type="InterPro" id="IPR020476">
    <property type="entry name" value="Nudix_hydrolase"/>
</dbReference>
<sequence length="314" mass="33831">MGAPMELPLALARAGVDRAAEHRFDEPWLAAAWSHPSSRVLAVADGQAFVEDTPDGGSRLVLLSTFDAPEHAPVDRFFLGEDGAGTAYFAVSCESLPGRLDGDARPAGLREVGASLDDRDAGLLVHAVALINWHASHGFCAKCGHRTTPAAAGHVRRCVSCAREHYPRTDPAVIMLVTDDQDRALLGRQSLWPEGRYSTLAGFVEPGESLEQAVAREVSEESGVRVDPDSVEYVASQPWPFPASLMLGFTARALRSGSEIQVDGEELDDARWFSREELKAGMEAGTVLPPSGISIARRLVELWYGGPLPEAAHW</sequence>
<comment type="cofactor">
    <cofactor evidence="1">
        <name>Mg(2+)</name>
        <dbReference type="ChEBI" id="CHEBI:18420"/>
    </cofactor>
</comment>
<dbReference type="PRINTS" id="PR00502">
    <property type="entry name" value="NUDIXFAMILY"/>
</dbReference>
<evidence type="ECO:0000256" key="8">
    <source>
        <dbReference type="RuleBase" id="RU003476"/>
    </source>
</evidence>
<dbReference type="InterPro" id="IPR015375">
    <property type="entry name" value="NADH_PPase-like_N"/>
</dbReference>
<dbReference type="Pfam" id="PF09296">
    <property type="entry name" value="NUDIX-like"/>
    <property type="match status" value="1"/>
</dbReference>
<evidence type="ECO:0000313" key="10">
    <source>
        <dbReference type="EMBL" id="MFC5908494.1"/>
    </source>
</evidence>
<keyword evidence="6" id="KW-0460">Magnesium</keyword>
<evidence type="ECO:0000256" key="3">
    <source>
        <dbReference type="ARBA" id="ARBA00012381"/>
    </source>
</evidence>
<dbReference type="NCBIfam" id="NF001299">
    <property type="entry name" value="PRK00241.1"/>
    <property type="match status" value="1"/>
</dbReference>
<dbReference type="EMBL" id="JBHSQJ010000059">
    <property type="protein sequence ID" value="MFC5908494.1"/>
    <property type="molecule type" value="Genomic_DNA"/>
</dbReference>